<keyword evidence="1" id="KW-0479">Metal-binding</keyword>
<reference evidence="7" key="2">
    <citation type="submission" date="2015-01" db="EMBL/GenBank/DDBJ databases">
        <title>Evolutionary Origins and Diversification of the Mycorrhizal Mutualists.</title>
        <authorList>
            <consortium name="DOE Joint Genome Institute"/>
            <consortium name="Mycorrhizal Genomics Consortium"/>
            <person name="Kohler A."/>
            <person name="Kuo A."/>
            <person name="Nagy L.G."/>
            <person name="Floudas D."/>
            <person name="Copeland A."/>
            <person name="Barry K.W."/>
            <person name="Cichocki N."/>
            <person name="Veneault-Fourrey C."/>
            <person name="LaButti K."/>
            <person name="Lindquist E.A."/>
            <person name="Lipzen A."/>
            <person name="Lundell T."/>
            <person name="Morin E."/>
            <person name="Murat C."/>
            <person name="Riley R."/>
            <person name="Ohm R."/>
            <person name="Sun H."/>
            <person name="Tunlid A."/>
            <person name="Henrissat B."/>
            <person name="Grigoriev I.V."/>
            <person name="Hibbett D.S."/>
            <person name="Martin F."/>
        </authorList>
    </citation>
    <scope>NUCLEOTIDE SEQUENCE [LARGE SCALE GENOMIC DNA]</scope>
    <source>
        <strain evidence="7">F 1598</strain>
    </source>
</reference>
<evidence type="ECO:0000259" key="5">
    <source>
        <dbReference type="PROSITE" id="PS50865"/>
    </source>
</evidence>
<evidence type="ECO:0000313" key="7">
    <source>
        <dbReference type="Proteomes" id="UP000054166"/>
    </source>
</evidence>
<feature type="domain" description="MYND-type" evidence="5">
    <location>
        <begin position="21"/>
        <end position="58"/>
    </location>
</feature>
<keyword evidence="2 4" id="KW-0863">Zinc-finger</keyword>
<dbReference type="PROSITE" id="PS01360">
    <property type="entry name" value="ZF_MYND_1"/>
    <property type="match status" value="1"/>
</dbReference>
<protein>
    <recommendedName>
        <fullName evidence="5">MYND-type domain-containing protein</fullName>
    </recommendedName>
</protein>
<dbReference type="Pfam" id="PF01753">
    <property type="entry name" value="zf-MYND"/>
    <property type="match status" value="1"/>
</dbReference>
<dbReference type="Proteomes" id="UP000054166">
    <property type="component" value="Unassembled WGS sequence"/>
</dbReference>
<reference evidence="6 7" key="1">
    <citation type="submission" date="2014-04" db="EMBL/GenBank/DDBJ databases">
        <authorList>
            <consortium name="DOE Joint Genome Institute"/>
            <person name="Kuo A."/>
            <person name="Tarkka M."/>
            <person name="Buscot F."/>
            <person name="Kohler A."/>
            <person name="Nagy L.G."/>
            <person name="Floudas D."/>
            <person name="Copeland A."/>
            <person name="Barry K.W."/>
            <person name="Cichocki N."/>
            <person name="Veneault-Fourrey C."/>
            <person name="LaButti K."/>
            <person name="Lindquist E.A."/>
            <person name="Lipzen A."/>
            <person name="Lundell T."/>
            <person name="Morin E."/>
            <person name="Murat C."/>
            <person name="Sun H."/>
            <person name="Tunlid A."/>
            <person name="Henrissat B."/>
            <person name="Grigoriev I.V."/>
            <person name="Hibbett D.S."/>
            <person name="Martin F."/>
            <person name="Nordberg H.P."/>
            <person name="Cantor M.N."/>
            <person name="Hua S.X."/>
        </authorList>
    </citation>
    <scope>NUCLEOTIDE SEQUENCE [LARGE SCALE GENOMIC DNA]</scope>
    <source>
        <strain evidence="6 7">F 1598</strain>
    </source>
</reference>
<dbReference type="STRING" id="765440.A0A0C3BSD2"/>
<evidence type="ECO:0000256" key="3">
    <source>
        <dbReference type="ARBA" id="ARBA00022833"/>
    </source>
</evidence>
<dbReference type="EMBL" id="KN832975">
    <property type="protein sequence ID" value="KIM89438.1"/>
    <property type="molecule type" value="Genomic_DNA"/>
</dbReference>
<dbReference type="InterPro" id="IPR002893">
    <property type="entry name" value="Znf_MYND"/>
</dbReference>
<evidence type="ECO:0000313" key="6">
    <source>
        <dbReference type="EMBL" id="KIM89438.1"/>
    </source>
</evidence>
<dbReference type="AlphaFoldDB" id="A0A0C3BSD2"/>
<dbReference type="GO" id="GO:0008270">
    <property type="term" value="F:zinc ion binding"/>
    <property type="evidence" value="ECO:0007669"/>
    <property type="project" value="UniProtKB-KW"/>
</dbReference>
<dbReference type="InParanoid" id="A0A0C3BSD2"/>
<proteinExistence type="predicted"/>
<gene>
    <name evidence="6" type="ORF">PILCRDRAFT_813379</name>
</gene>
<accession>A0A0C3BSD2</accession>
<name>A0A0C3BSD2_PILCF</name>
<dbReference type="SUPFAM" id="SSF144232">
    <property type="entry name" value="HIT/MYND zinc finger-like"/>
    <property type="match status" value="1"/>
</dbReference>
<keyword evidence="3" id="KW-0862">Zinc</keyword>
<dbReference type="Gene3D" id="6.10.140.2220">
    <property type="match status" value="1"/>
</dbReference>
<organism evidence="6 7">
    <name type="scientific">Piloderma croceum (strain F 1598)</name>
    <dbReference type="NCBI Taxonomy" id="765440"/>
    <lineage>
        <taxon>Eukaryota</taxon>
        <taxon>Fungi</taxon>
        <taxon>Dikarya</taxon>
        <taxon>Basidiomycota</taxon>
        <taxon>Agaricomycotina</taxon>
        <taxon>Agaricomycetes</taxon>
        <taxon>Agaricomycetidae</taxon>
        <taxon>Atheliales</taxon>
        <taxon>Atheliaceae</taxon>
        <taxon>Piloderma</taxon>
    </lineage>
</organism>
<evidence type="ECO:0000256" key="4">
    <source>
        <dbReference type="PROSITE-ProRule" id="PRU00134"/>
    </source>
</evidence>
<sequence length="441" mass="50183">MTAIGDTPRIVYLPLEKLDKCSQCDVISALRLCSSCSERIYCSVQCQQLDWPAHKGKCGKTDKIELASFYPLLACLVEKSHIHPDKPVHPAFLHEIVNNPNPNCPPVNFPFDDWAGKPVILGDPISSPPGTEEWWPTTTPTVRSKLLRRIFREGYVLPILTAVCIALLAEMYTTTSGSSAVGDSKQRRARLRYMSSPIADFGVAVGSARVMNQDKFAYFRLSDGTLIRGQDPDQHYWIYFTTVRGEEIILDCAMFTFNMCVMVNGIQHYLPQLAPISSFAPAFFRDRVFRRDTPELHTERKRLSVLRNKAFHHAVKNSRHSFSEEDMKTFCTFMEDLSGKSCMLKEKELLTTYALSNCNVISATLEDRRWIRFPLTPEMAIEQDPGESVGGPEDGSEEWFEYMKKWKKLKKAGKVGDQSLGQAFQAWKQQWSKLKKTSGRR</sequence>
<keyword evidence="7" id="KW-1185">Reference proteome</keyword>
<evidence type="ECO:0000256" key="1">
    <source>
        <dbReference type="ARBA" id="ARBA00022723"/>
    </source>
</evidence>
<evidence type="ECO:0000256" key="2">
    <source>
        <dbReference type="ARBA" id="ARBA00022771"/>
    </source>
</evidence>
<dbReference type="OrthoDB" id="341421at2759"/>
<dbReference type="HOGENOM" id="CLU_045561_0_0_1"/>
<dbReference type="PROSITE" id="PS50865">
    <property type="entry name" value="ZF_MYND_2"/>
    <property type="match status" value="1"/>
</dbReference>